<protein>
    <submittedName>
        <fullName evidence="1">Uncharacterized protein</fullName>
    </submittedName>
</protein>
<dbReference type="EMBL" id="BAABME010025603">
    <property type="protein sequence ID" value="GAA0172418.1"/>
    <property type="molecule type" value="Genomic_DNA"/>
</dbReference>
<evidence type="ECO:0000313" key="2">
    <source>
        <dbReference type="Proteomes" id="UP001454036"/>
    </source>
</evidence>
<gene>
    <name evidence="1" type="ORF">LIER_41331</name>
</gene>
<sequence length="139" mass="16273">MSFLETLQHVFFGSPTAFNIWSYYAELFGIIPSDINNVAQALTVWSLSTDTPGHIRHIVPILILWALWEARNKAKHGERQYSFQAIKKRIDNIIHYIGRADLLHYKHWRGDYNVAVLFKIPVQKPQLRPPQSLKWYTQA</sequence>
<dbReference type="AlphaFoldDB" id="A0AAV3R901"/>
<evidence type="ECO:0000313" key="1">
    <source>
        <dbReference type="EMBL" id="GAA0172418.1"/>
    </source>
</evidence>
<keyword evidence="2" id="KW-1185">Reference proteome</keyword>
<dbReference type="Proteomes" id="UP001454036">
    <property type="component" value="Unassembled WGS sequence"/>
</dbReference>
<proteinExistence type="predicted"/>
<reference evidence="1 2" key="1">
    <citation type="submission" date="2024-01" db="EMBL/GenBank/DDBJ databases">
        <title>The complete chloroplast genome sequence of Lithospermum erythrorhizon: insights into the phylogenetic relationship among Boraginaceae species and the maternal lineages of purple gromwells.</title>
        <authorList>
            <person name="Okada T."/>
            <person name="Watanabe K."/>
        </authorList>
    </citation>
    <scope>NUCLEOTIDE SEQUENCE [LARGE SCALE GENOMIC DNA]</scope>
</reference>
<comment type="caution">
    <text evidence="1">The sequence shown here is derived from an EMBL/GenBank/DDBJ whole genome shotgun (WGS) entry which is preliminary data.</text>
</comment>
<name>A0AAV3R901_LITER</name>
<accession>A0AAV3R901</accession>
<organism evidence="1 2">
    <name type="scientific">Lithospermum erythrorhizon</name>
    <name type="common">Purple gromwell</name>
    <name type="synonym">Lithospermum officinale var. erythrorhizon</name>
    <dbReference type="NCBI Taxonomy" id="34254"/>
    <lineage>
        <taxon>Eukaryota</taxon>
        <taxon>Viridiplantae</taxon>
        <taxon>Streptophyta</taxon>
        <taxon>Embryophyta</taxon>
        <taxon>Tracheophyta</taxon>
        <taxon>Spermatophyta</taxon>
        <taxon>Magnoliopsida</taxon>
        <taxon>eudicotyledons</taxon>
        <taxon>Gunneridae</taxon>
        <taxon>Pentapetalae</taxon>
        <taxon>asterids</taxon>
        <taxon>lamiids</taxon>
        <taxon>Boraginales</taxon>
        <taxon>Boraginaceae</taxon>
        <taxon>Boraginoideae</taxon>
        <taxon>Lithospermeae</taxon>
        <taxon>Lithospermum</taxon>
    </lineage>
</organism>